<evidence type="ECO:0000256" key="1">
    <source>
        <dbReference type="ARBA" id="ARBA00022801"/>
    </source>
</evidence>
<protein>
    <submittedName>
        <fullName evidence="3">Class C sortase</fullName>
    </submittedName>
</protein>
<evidence type="ECO:0000313" key="3">
    <source>
        <dbReference type="EMBL" id="MCH4284910.1"/>
    </source>
</evidence>
<keyword evidence="2" id="KW-0472">Membrane</keyword>
<comment type="caution">
    <text evidence="3">The sequence shown here is derived from an EMBL/GenBank/DDBJ whole genome shotgun (WGS) entry which is preliminary data.</text>
</comment>
<feature type="transmembrane region" description="Helical" evidence="2">
    <location>
        <begin position="5"/>
        <end position="26"/>
    </location>
</feature>
<dbReference type="Proteomes" id="UP001202402">
    <property type="component" value="Unassembled WGS sequence"/>
</dbReference>
<dbReference type="InterPro" id="IPR005754">
    <property type="entry name" value="Sortase"/>
</dbReference>
<dbReference type="InterPro" id="IPR023365">
    <property type="entry name" value="Sortase_dom-sf"/>
</dbReference>
<proteinExistence type="predicted"/>
<dbReference type="CDD" id="cd05827">
    <property type="entry name" value="Sortase_C"/>
    <property type="match status" value="1"/>
</dbReference>
<gene>
    <name evidence="3" type="ORF">LQE99_07165</name>
</gene>
<dbReference type="EMBL" id="JAKVPQ010000004">
    <property type="protein sequence ID" value="MCH4284910.1"/>
    <property type="molecule type" value="Genomic_DNA"/>
</dbReference>
<dbReference type="SUPFAM" id="SSF63817">
    <property type="entry name" value="Sortase"/>
    <property type="match status" value="1"/>
</dbReference>
<dbReference type="Pfam" id="PF04203">
    <property type="entry name" value="Sortase"/>
    <property type="match status" value="1"/>
</dbReference>
<sequence length="290" mass="32983">MKRRIIMGLIILIMISGIGLMVYPSLANFINNQFAISTIGDYTSKVENYDKEEIDKIMKQAYDYNNSLPGAFPADPFSGKNISRKSMDEFKDFFMVQPGAMIGYIEIPKADIYLPIYYGTSDDVLNKGVGLIENSSLPVAGESSHALLSAHTGLPSQELFTRIEDLKSGDVFFVHTMDQVFAYKINQRKVVLPEETEDLLIQKDKTYVTLITCTPYGINTHRLLVRGEYDPNFDFTSEEYTSLYTKHKNDWLWMVIVSGFAIVGIVGFIIFKKKKKESKRKEGLQNEETK</sequence>
<keyword evidence="1" id="KW-0378">Hydrolase</keyword>
<dbReference type="RefSeq" id="WP_117452790.1">
    <property type="nucleotide sequence ID" value="NZ_JAKVPQ010000004.1"/>
</dbReference>
<evidence type="ECO:0000313" key="4">
    <source>
        <dbReference type="Proteomes" id="UP001202402"/>
    </source>
</evidence>
<keyword evidence="2" id="KW-0812">Transmembrane</keyword>
<reference evidence="3 4" key="1">
    <citation type="submission" date="2022-02" db="EMBL/GenBank/DDBJ databases">
        <title>Genome of Erysipelotrichaceae sp. nov. NSJ-176 isolated from human feces.</title>
        <authorList>
            <person name="Abdugheni R."/>
        </authorList>
    </citation>
    <scope>NUCLEOTIDE SEQUENCE [LARGE SCALE GENOMIC DNA]</scope>
    <source>
        <strain evidence="3 4">NSJ-176</strain>
    </source>
</reference>
<evidence type="ECO:0000256" key="2">
    <source>
        <dbReference type="SAM" id="Phobius"/>
    </source>
</evidence>
<organism evidence="3 4">
    <name type="scientific">Amedibacillus hominis</name>
    <dbReference type="NCBI Taxonomy" id="2897776"/>
    <lineage>
        <taxon>Bacteria</taxon>
        <taxon>Bacillati</taxon>
        <taxon>Bacillota</taxon>
        <taxon>Erysipelotrichia</taxon>
        <taxon>Erysipelotrichales</taxon>
        <taxon>Erysipelotrichaceae</taxon>
        <taxon>Amedibacillus</taxon>
    </lineage>
</organism>
<dbReference type="NCBIfam" id="TIGR01076">
    <property type="entry name" value="sortase_fam"/>
    <property type="match status" value="1"/>
</dbReference>
<name>A0ABS9R5I3_9FIRM</name>
<accession>A0ABS9R5I3</accession>
<feature type="transmembrane region" description="Helical" evidence="2">
    <location>
        <begin position="251"/>
        <end position="271"/>
    </location>
</feature>
<keyword evidence="4" id="KW-1185">Reference proteome</keyword>
<dbReference type="InterPro" id="IPR042002">
    <property type="entry name" value="Sortase_C"/>
</dbReference>
<keyword evidence="2" id="KW-1133">Transmembrane helix</keyword>
<dbReference type="Gene3D" id="2.40.260.10">
    <property type="entry name" value="Sortase"/>
    <property type="match status" value="1"/>
</dbReference>
<dbReference type="NCBIfam" id="NF033745">
    <property type="entry name" value="class_C_sortase"/>
    <property type="match status" value="1"/>
</dbReference>